<dbReference type="Proteomes" id="UP000701853">
    <property type="component" value="Chromosome 9"/>
</dbReference>
<proteinExistence type="predicted"/>
<reference evidence="2 3" key="1">
    <citation type="journal article" date="2021" name="bioRxiv">
        <title>The Gossypium anomalum genome as a resource for cotton improvement and evolutionary analysis of hybrid incompatibility.</title>
        <authorList>
            <person name="Grover C.E."/>
            <person name="Yuan D."/>
            <person name="Arick M.A."/>
            <person name="Miller E.R."/>
            <person name="Hu G."/>
            <person name="Peterson D.G."/>
            <person name="Wendel J.F."/>
            <person name="Udall J.A."/>
        </authorList>
    </citation>
    <scope>NUCLEOTIDE SEQUENCE [LARGE SCALE GENOMIC DNA]</scope>
    <source>
        <strain evidence="2">JFW-Udall</strain>
        <tissue evidence="2">Leaf</tissue>
    </source>
</reference>
<accession>A0A8J5Y8H5</accession>
<keyword evidence="3" id="KW-1185">Reference proteome</keyword>
<dbReference type="PANTHER" id="PTHR47723">
    <property type="entry name" value="OS05G0353850 PROTEIN"/>
    <property type="match status" value="1"/>
</dbReference>
<dbReference type="InterPro" id="IPR044730">
    <property type="entry name" value="RNase_H-like_dom_plant"/>
</dbReference>
<dbReference type="Gene3D" id="3.30.420.10">
    <property type="entry name" value="Ribonuclease H-like superfamily/Ribonuclease H"/>
    <property type="match status" value="1"/>
</dbReference>
<evidence type="ECO:0000313" key="2">
    <source>
        <dbReference type="EMBL" id="KAG8484128.1"/>
    </source>
</evidence>
<evidence type="ECO:0000313" key="3">
    <source>
        <dbReference type="Proteomes" id="UP000701853"/>
    </source>
</evidence>
<dbReference type="AlphaFoldDB" id="A0A8J5Y8H5"/>
<dbReference type="EMBL" id="JAHUZN010000009">
    <property type="protein sequence ID" value="KAG8484128.1"/>
    <property type="molecule type" value="Genomic_DNA"/>
</dbReference>
<dbReference type="InterPro" id="IPR053151">
    <property type="entry name" value="RNase_H-like"/>
</dbReference>
<gene>
    <name evidence="2" type="ORF">CXB51_022942</name>
</gene>
<dbReference type="Pfam" id="PF13456">
    <property type="entry name" value="RVT_3"/>
    <property type="match status" value="1"/>
</dbReference>
<dbReference type="PANTHER" id="PTHR47723:SF24">
    <property type="entry name" value="RNASE H TYPE-1 DOMAIN-CONTAINING PROTEIN"/>
    <property type="match status" value="1"/>
</dbReference>
<dbReference type="OrthoDB" id="1000834at2759"/>
<organism evidence="2 3">
    <name type="scientific">Gossypium anomalum</name>
    <dbReference type="NCBI Taxonomy" id="47600"/>
    <lineage>
        <taxon>Eukaryota</taxon>
        <taxon>Viridiplantae</taxon>
        <taxon>Streptophyta</taxon>
        <taxon>Embryophyta</taxon>
        <taxon>Tracheophyta</taxon>
        <taxon>Spermatophyta</taxon>
        <taxon>Magnoliopsida</taxon>
        <taxon>eudicotyledons</taxon>
        <taxon>Gunneridae</taxon>
        <taxon>Pentapetalae</taxon>
        <taxon>rosids</taxon>
        <taxon>malvids</taxon>
        <taxon>Malvales</taxon>
        <taxon>Malvaceae</taxon>
        <taxon>Malvoideae</taxon>
        <taxon>Gossypium</taxon>
    </lineage>
</organism>
<dbReference type="GO" id="GO:0003676">
    <property type="term" value="F:nucleic acid binding"/>
    <property type="evidence" value="ECO:0007669"/>
    <property type="project" value="InterPro"/>
</dbReference>
<name>A0A8J5Y8H5_9ROSI</name>
<protein>
    <recommendedName>
        <fullName evidence="1">RNase H type-1 domain-containing protein</fullName>
    </recommendedName>
</protein>
<dbReference type="InterPro" id="IPR002156">
    <property type="entry name" value="RNaseH_domain"/>
</dbReference>
<comment type="caution">
    <text evidence="2">The sequence shown here is derived from an EMBL/GenBank/DDBJ whole genome shotgun (WGS) entry which is preliminary data.</text>
</comment>
<evidence type="ECO:0000259" key="1">
    <source>
        <dbReference type="Pfam" id="PF13456"/>
    </source>
</evidence>
<dbReference type="GO" id="GO:0004523">
    <property type="term" value="F:RNA-DNA hybrid ribonuclease activity"/>
    <property type="evidence" value="ECO:0007669"/>
    <property type="project" value="InterPro"/>
</dbReference>
<dbReference type="SUPFAM" id="SSF53098">
    <property type="entry name" value="Ribonuclease H-like"/>
    <property type="match status" value="1"/>
</dbReference>
<dbReference type="InterPro" id="IPR012337">
    <property type="entry name" value="RNaseH-like_sf"/>
</dbReference>
<sequence>MRIWPDVIKNIYWLISDGRLVNSWNDTWIRKIGPLKPFFEGIGQLDETLRKQELTESVGNGRLITPLRGKLKRIFLVLATLIHPLIGRCFGGRVVGVYWVALERGWIKLNTDSAISVSNGSTSIGGIFWDHYGKWISSFTMQTREEAMFKIEVKAILEGLKIVWDFDFNQLEVECDKALVVETILAGGAANSRMSELCLIHQLLEHDWRVCFRYLPRDLNKIADHMAKLPSLYCNKVQIYTEIPISIENLLKSDHLANITW</sequence>
<feature type="domain" description="RNase H type-1" evidence="1">
    <location>
        <begin position="110"/>
        <end position="228"/>
    </location>
</feature>
<dbReference type="InterPro" id="IPR036397">
    <property type="entry name" value="RNaseH_sf"/>
</dbReference>
<dbReference type="CDD" id="cd06222">
    <property type="entry name" value="RNase_H_like"/>
    <property type="match status" value="1"/>
</dbReference>